<evidence type="ECO:0000313" key="3">
    <source>
        <dbReference type="Proteomes" id="UP001066276"/>
    </source>
</evidence>
<evidence type="ECO:0000256" key="1">
    <source>
        <dbReference type="SAM" id="MobiDB-lite"/>
    </source>
</evidence>
<dbReference type="AlphaFoldDB" id="A0AAV7VFJ8"/>
<sequence>MINSGSPGTYVNGDMFLCSGTEGNLKQGFYASVAQGTTEVEPILESPRCTPKSLFQGNTQQRDDVIGSPTRKAGRRWTTVLLEGEDREGEDSQVLRSREQTGEEDPKTTCGADRGEPKDSSYVAEERENGEARHVPGETWLLQTTNQRRSFTELGKHKNRKHIIKWRE</sequence>
<feature type="region of interest" description="Disordered" evidence="1">
    <location>
        <begin position="48"/>
        <end position="138"/>
    </location>
</feature>
<feature type="compositionally biased region" description="Basic and acidic residues" evidence="1">
    <location>
        <begin position="96"/>
        <end position="136"/>
    </location>
</feature>
<proteinExistence type="predicted"/>
<dbReference type="EMBL" id="JANPWB010000003">
    <property type="protein sequence ID" value="KAJ1200388.1"/>
    <property type="molecule type" value="Genomic_DNA"/>
</dbReference>
<comment type="caution">
    <text evidence="2">The sequence shown here is derived from an EMBL/GenBank/DDBJ whole genome shotgun (WGS) entry which is preliminary data.</text>
</comment>
<reference evidence="2" key="1">
    <citation type="journal article" date="2022" name="bioRxiv">
        <title>Sequencing and chromosome-scale assembly of the giantPleurodeles waltlgenome.</title>
        <authorList>
            <person name="Brown T."/>
            <person name="Elewa A."/>
            <person name="Iarovenko S."/>
            <person name="Subramanian E."/>
            <person name="Araus A.J."/>
            <person name="Petzold A."/>
            <person name="Susuki M."/>
            <person name="Suzuki K.-i.T."/>
            <person name="Hayashi T."/>
            <person name="Toyoda A."/>
            <person name="Oliveira C."/>
            <person name="Osipova E."/>
            <person name="Leigh N.D."/>
            <person name="Simon A."/>
            <person name="Yun M.H."/>
        </authorList>
    </citation>
    <scope>NUCLEOTIDE SEQUENCE</scope>
    <source>
        <strain evidence="2">20211129_DDA</strain>
        <tissue evidence="2">Liver</tissue>
    </source>
</reference>
<keyword evidence="3" id="KW-1185">Reference proteome</keyword>
<dbReference type="Proteomes" id="UP001066276">
    <property type="component" value="Chromosome 2_1"/>
</dbReference>
<name>A0AAV7VFJ8_PLEWA</name>
<gene>
    <name evidence="2" type="ORF">NDU88_004212</name>
</gene>
<protein>
    <submittedName>
        <fullName evidence="2">Uncharacterized protein</fullName>
    </submittedName>
</protein>
<organism evidence="2 3">
    <name type="scientific">Pleurodeles waltl</name>
    <name type="common">Iberian ribbed newt</name>
    <dbReference type="NCBI Taxonomy" id="8319"/>
    <lineage>
        <taxon>Eukaryota</taxon>
        <taxon>Metazoa</taxon>
        <taxon>Chordata</taxon>
        <taxon>Craniata</taxon>
        <taxon>Vertebrata</taxon>
        <taxon>Euteleostomi</taxon>
        <taxon>Amphibia</taxon>
        <taxon>Batrachia</taxon>
        <taxon>Caudata</taxon>
        <taxon>Salamandroidea</taxon>
        <taxon>Salamandridae</taxon>
        <taxon>Pleurodelinae</taxon>
        <taxon>Pleurodeles</taxon>
    </lineage>
</organism>
<accession>A0AAV7VFJ8</accession>
<evidence type="ECO:0000313" key="2">
    <source>
        <dbReference type="EMBL" id="KAJ1200388.1"/>
    </source>
</evidence>